<name>A0AAD7CCZ3_MYCRO</name>
<keyword evidence="3" id="KW-1185">Reference proteome</keyword>
<evidence type="ECO:0000256" key="1">
    <source>
        <dbReference type="SAM" id="MobiDB-lite"/>
    </source>
</evidence>
<reference evidence="2" key="1">
    <citation type="submission" date="2023-03" db="EMBL/GenBank/DDBJ databases">
        <title>Massive genome expansion in bonnet fungi (Mycena s.s.) driven by repeated elements and novel gene families across ecological guilds.</title>
        <authorList>
            <consortium name="Lawrence Berkeley National Laboratory"/>
            <person name="Harder C.B."/>
            <person name="Miyauchi S."/>
            <person name="Viragh M."/>
            <person name="Kuo A."/>
            <person name="Thoen E."/>
            <person name="Andreopoulos B."/>
            <person name="Lu D."/>
            <person name="Skrede I."/>
            <person name="Drula E."/>
            <person name="Henrissat B."/>
            <person name="Morin E."/>
            <person name="Kohler A."/>
            <person name="Barry K."/>
            <person name="LaButti K."/>
            <person name="Morin E."/>
            <person name="Salamov A."/>
            <person name="Lipzen A."/>
            <person name="Mereny Z."/>
            <person name="Hegedus B."/>
            <person name="Baldrian P."/>
            <person name="Stursova M."/>
            <person name="Weitz H."/>
            <person name="Taylor A."/>
            <person name="Grigoriev I.V."/>
            <person name="Nagy L.G."/>
            <person name="Martin F."/>
            <person name="Kauserud H."/>
        </authorList>
    </citation>
    <scope>NUCLEOTIDE SEQUENCE</scope>
    <source>
        <strain evidence="2">CBHHK067</strain>
    </source>
</reference>
<accession>A0AAD7CCZ3</accession>
<dbReference type="AlphaFoldDB" id="A0AAD7CCZ3"/>
<dbReference type="EMBL" id="JARKIE010000399">
    <property type="protein sequence ID" value="KAJ7645356.1"/>
    <property type="molecule type" value="Genomic_DNA"/>
</dbReference>
<protein>
    <submittedName>
        <fullName evidence="2">Uncharacterized protein</fullName>
    </submittedName>
</protein>
<feature type="compositionally biased region" description="Basic and acidic residues" evidence="1">
    <location>
        <begin position="118"/>
        <end position="132"/>
    </location>
</feature>
<feature type="region of interest" description="Disordered" evidence="1">
    <location>
        <begin position="94"/>
        <end position="132"/>
    </location>
</feature>
<sequence length="189" mass="20799">MFRSALPIECFDVDSLLRGWSVSVASREYLDRVACVAQAVLGECKAVARNETSNHEAHGCTEVPSGNSVGGRTGNQLGMEGLARIEFAANPDVFRRTRERRSRSREGHQNSRASGRTQAERLESERSARGDDAVTMAAKSNRRVGILEDNGPVSTERLTQNFGIAVLIRAKIQSIQLPTYLLRQQGVEQ</sequence>
<dbReference type="Proteomes" id="UP001221757">
    <property type="component" value="Unassembled WGS sequence"/>
</dbReference>
<comment type="caution">
    <text evidence="2">The sequence shown here is derived from an EMBL/GenBank/DDBJ whole genome shotgun (WGS) entry which is preliminary data.</text>
</comment>
<organism evidence="2 3">
    <name type="scientific">Mycena rosella</name>
    <name type="common">Pink bonnet</name>
    <name type="synonym">Agaricus rosellus</name>
    <dbReference type="NCBI Taxonomy" id="1033263"/>
    <lineage>
        <taxon>Eukaryota</taxon>
        <taxon>Fungi</taxon>
        <taxon>Dikarya</taxon>
        <taxon>Basidiomycota</taxon>
        <taxon>Agaricomycotina</taxon>
        <taxon>Agaricomycetes</taxon>
        <taxon>Agaricomycetidae</taxon>
        <taxon>Agaricales</taxon>
        <taxon>Marasmiineae</taxon>
        <taxon>Mycenaceae</taxon>
        <taxon>Mycena</taxon>
    </lineage>
</organism>
<evidence type="ECO:0000313" key="2">
    <source>
        <dbReference type="EMBL" id="KAJ7645356.1"/>
    </source>
</evidence>
<proteinExistence type="predicted"/>
<evidence type="ECO:0000313" key="3">
    <source>
        <dbReference type="Proteomes" id="UP001221757"/>
    </source>
</evidence>
<feature type="region of interest" description="Disordered" evidence="1">
    <location>
        <begin position="56"/>
        <end position="75"/>
    </location>
</feature>
<gene>
    <name evidence="2" type="ORF">B0H17DRAFT_1148435</name>
</gene>